<dbReference type="SUPFAM" id="SSF50494">
    <property type="entry name" value="Trypsin-like serine proteases"/>
    <property type="match status" value="1"/>
</dbReference>
<sequence length="524" mass="56277">MSRLFALVVALLTLCLPAFASADQADVDAAARGVVRVVIIGTDGREVYPVSHGSGFAVTSDTIITNAHVVREALLDDTLTIAVVPSEGDEAEYAKAISVDPRTDLALIRINGPLRLPRLTIAGRTDPDSGEVSSVGYPMNVDRAQGLEIGDIFKSQPPVKSRGFISGARPARQFDSILHTAPIARGNSGGPLLDGCGRVIGVNSFGADSEGGDAEFYFAVSTRELLPFLRKNGIEPSVNSLPCRSMAELDAAERDRMEREQAEARRALMERTNTLSRQRERAQLEAEIAVMTERENAMAIAALLLILSLASGFVAWQSRAEGNERRIMIAGTLSGLAMLGALGFWFTRPGLADIDGRVAATMQGSEDDDPADPALADGGTMICSLVESRSRVTSAMTDDVEFGWAEGGCVNERTQYGLSAGDWTRVLVPDDEDAVSVNRYDPATRTFRTDRYLLSRSAMANARAERSKYSPPKCGEENAAARLGDMQAAVIGLLPNAPNERLVYSCNVRKPDPTVKVLQAPTDE</sequence>
<dbReference type="Gene3D" id="2.40.10.10">
    <property type="entry name" value="Trypsin-like serine proteases"/>
    <property type="match status" value="2"/>
</dbReference>
<dbReference type="PRINTS" id="PR00834">
    <property type="entry name" value="PROTEASES2C"/>
</dbReference>
<dbReference type="Proteomes" id="UP000445582">
    <property type="component" value="Unassembled WGS sequence"/>
</dbReference>
<evidence type="ECO:0000256" key="2">
    <source>
        <dbReference type="SAM" id="Phobius"/>
    </source>
</evidence>
<dbReference type="GO" id="GO:0004252">
    <property type="term" value="F:serine-type endopeptidase activity"/>
    <property type="evidence" value="ECO:0007669"/>
    <property type="project" value="InterPro"/>
</dbReference>
<keyword evidence="5" id="KW-1185">Reference proteome</keyword>
<evidence type="ECO:0000313" key="5">
    <source>
        <dbReference type="Proteomes" id="UP000445582"/>
    </source>
</evidence>
<dbReference type="RefSeq" id="WP_160671705.1">
    <property type="nucleotide sequence ID" value="NZ_WTYN01000001.1"/>
</dbReference>
<keyword evidence="2" id="KW-1133">Transmembrane helix</keyword>
<reference evidence="4 5" key="1">
    <citation type="submission" date="2019-12" db="EMBL/GenBank/DDBJ databases">
        <title>Genomic-based taxomic classification of the family Erythrobacteraceae.</title>
        <authorList>
            <person name="Xu L."/>
        </authorList>
    </citation>
    <scope>NUCLEOTIDE SEQUENCE [LARGE SCALE GENOMIC DNA]</scope>
    <source>
        <strain evidence="4 5">MCCC 1A09965</strain>
    </source>
</reference>
<proteinExistence type="predicted"/>
<dbReference type="InterPro" id="IPR009003">
    <property type="entry name" value="Peptidase_S1_PA"/>
</dbReference>
<comment type="caution">
    <text evidence="4">The sequence shown here is derived from an EMBL/GenBank/DDBJ whole genome shotgun (WGS) entry which is preliminary data.</text>
</comment>
<dbReference type="Pfam" id="PF13365">
    <property type="entry name" value="Trypsin_2"/>
    <property type="match status" value="1"/>
</dbReference>
<evidence type="ECO:0000256" key="1">
    <source>
        <dbReference type="SAM" id="Coils"/>
    </source>
</evidence>
<dbReference type="PANTHER" id="PTHR43019">
    <property type="entry name" value="SERINE ENDOPROTEASE DEGS"/>
    <property type="match status" value="1"/>
</dbReference>
<keyword evidence="1" id="KW-0175">Coiled coil</keyword>
<dbReference type="EMBL" id="WTYN01000001">
    <property type="protein sequence ID" value="MXO62153.1"/>
    <property type="molecule type" value="Genomic_DNA"/>
</dbReference>
<dbReference type="OrthoDB" id="9766361at2"/>
<keyword evidence="2" id="KW-0472">Membrane</keyword>
<accession>A0A844YER7</accession>
<name>A0A844YER7_9SPHN</name>
<keyword evidence="3" id="KW-0732">Signal</keyword>
<evidence type="ECO:0000313" key="4">
    <source>
        <dbReference type="EMBL" id="MXO62153.1"/>
    </source>
</evidence>
<dbReference type="PANTHER" id="PTHR43019:SF23">
    <property type="entry name" value="PROTEASE DO-LIKE 5, CHLOROPLASTIC"/>
    <property type="match status" value="1"/>
</dbReference>
<dbReference type="AlphaFoldDB" id="A0A844YER7"/>
<keyword evidence="4" id="KW-0645">Protease</keyword>
<protein>
    <submittedName>
        <fullName evidence="4">Trypsin-like serine protease</fullName>
    </submittedName>
</protein>
<keyword evidence="4" id="KW-0378">Hydrolase</keyword>
<evidence type="ECO:0000256" key="3">
    <source>
        <dbReference type="SAM" id="SignalP"/>
    </source>
</evidence>
<organism evidence="4 5">
    <name type="scientific">Qipengyuania oceanensis</name>
    <dbReference type="NCBI Taxonomy" id="1463597"/>
    <lineage>
        <taxon>Bacteria</taxon>
        <taxon>Pseudomonadati</taxon>
        <taxon>Pseudomonadota</taxon>
        <taxon>Alphaproteobacteria</taxon>
        <taxon>Sphingomonadales</taxon>
        <taxon>Erythrobacteraceae</taxon>
        <taxon>Qipengyuania</taxon>
    </lineage>
</organism>
<dbReference type="GO" id="GO:0006508">
    <property type="term" value="P:proteolysis"/>
    <property type="evidence" value="ECO:0007669"/>
    <property type="project" value="UniProtKB-KW"/>
</dbReference>
<dbReference type="InterPro" id="IPR001940">
    <property type="entry name" value="Peptidase_S1C"/>
</dbReference>
<dbReference type="InterPro" id="IPR043504">
    <property type="entry name" value="Peptidase_S1_PA_chymotrypsin"/>
</dbReference>
<feature type="chain" id="PRO_5032892093" evidence="3">
    <location>
        <begin position="21"/>
        <end position="524"/>
    </location>
</feature>
<keyword evidence="2" id="KW-0812">Transmembrane</keyword>
<feature type="transmembrane region" description="Helical" evidence="2">
    <location>
        <begin position="327"/>
        <end position="346"/>
    </location>
</feature>
<gene>
    <name evidence="4" type="ORF">GRI48_03920</name>
</gene>
<feature type="signal peptide" evidence="3">
    <location>
        <begin position="1"/>
        <end position="20"/>
    </location>
</feature>
<feature type="coiled-coil region" evidence="1">
    <location>
        <begin position="252"/>
        <end position="285"/>
    </location>
</feature>
<feature type="transmembrane region" description="Helical" evidence="2">
    <location>
        <begin position="297"/>
        <end position="315"/>
    </location>
</feature>